<comment type="caution">
    <text evidence="2">The sequence shown here is derived from an EMBL/GenBank/DDBJ whole genome shotgun (WGS) entry which is preliminary data.</text>
</comment>
<reference evidence="2" key="1">
    <citation type="submission" date="2020-10" db="EMBL/GenBank/DDBJ databases">
        <authorList>
            <person name="Gilroy R."/>
        </authorList>
    </citation>
    <scope>NUCLEOTIDE SEQUENCE</scope>
    <source>
        <strain evidence="2">ChiGjej1B1-1684</strain>
    </source>
</reference>
<evidence type="ECO:0000313" key="3">
    <source>
        <dbReference type="Proteomes" id="UP000824118"/>
    </source>
</evidence>
<reference evidence="2" key="2">
    <citation type="journal article" date="2021" name="PeerJ">
        <title>Extensive microbial diversity within the chicken gut microbiome revealed by metagenomics and culture.</title>
        <authorList>
            <person name="Gilroy R."/>
            <person name="Ravi A."/>
            <person name="Getino M."/>
            <person name="Pursley I."/>
            <person name="Horton D.L."/>
            <person name="Alikhan N.F."/>
            <person name="Baker D."/>
            <person name="Gharbi K."/>
            <person name="Hall N."/>
            <person name="Watson M."/>
            <person name="Adriaenssens E.M."/>
            <person name="Foster-Nyarko E."/>
            <person name="Jarju S."/>
            <person name="Secka A."/>
            <person name="Antonio M."/>
            <person name="Oren A."/>
            <person name="Chaudhuri R.R."/>
            <person name="La Ragione R."/>
            <person name="Hildebrand F."/>
            <person name="Pallen M.J."/>
        </authorList>
    </citation>
    <scope>NUCLEOTIDE SEQUENCE</scope>
    <source>
        <strain evidence="2">ChiGjej1B1-1684</strain>
    </source>
</reference>
<name>A0A9D1LZR6_9FIRM</name>
<protein>
    <submittedName>
        <fullName evidence="2">CarD family transcriptional regulator</fullName>
    </submittedName>
</protein>
<dbReference type="InterPro" id="IPR003711">
    <property type="entry name" value="CarD-like/TRCF_RID"/>
</dbReference>
<proteinExistence type="predicted"/>
<dbReference type="Proteomes" id="UP000824118">
    <property type="component" value="Unassembled WGS sequence"/>
</dbReference>
<organism evidence="2 3">
    <name type="scientific">Candidatus Limousia pullorum</name>
    <dbReference type="NCBI Taxonomy" id="2840860"/>
    <lineage>
        <taxon>Bacteria</taxon>
        <taxon>Bacillati</taxon>
        <taxon>Bacillota</taxon>
        <taxon>Clostridia</taxon>
        <taxon>Eubacteriales</taxon>
        <taxon>Oscillospiraceae</taxon>
        <taxon>Oscillospiraceae incertae sedis</taxon>
        <taxon>Candidatus Limousia</taxon>
    </lineage>
</organism>
<evidence type="ECO:0000259" key="1">
    <source>
        <dbReference type="Pfam" id="PF02559"/>
    </source>
</evidence>
<dbReference type="Gene3D" id="1.20.58.1290">
    <property type="entry name" value="CarD-like, C-terminal domain"/>
    <property type="match status" value="1"/>
</dbReference>
<feature type="domain" description="CarD-like/TRCF RNAP-interacting" evidence="1">
    <location>
        <begin position="3"/>
        <end position="56"/>
    </location>
</feature>
<dbReference type="Gene3D" id="2.40.10.170">
    <property type="match status" value="1"/>
</dbReference>
<gene>
    <name evidence="2" type="ORF">IAD22_07945</name>
</gene>
<sequence length="170" mass="19234">MYSAGDIIIYGTKGVCRVESVGHLSVSDGLATDKLYYTLSPLFGKEGEKIYSPVDTNVFIRNLISPSEVEDCIETVSHKKTEGLNCRNKRELAEKYKAIIKSCNCINILLLIKSLNGKFEDAKENHKKFSQMDMDFLRNAENIVYGEFAVVLHISKEEVRKKVESRIFCA</sequence>
<dbReference type="InterPro" id="IPR042215">
    <property type="entry name" value="CarD-like_C"/>
</dbReference>
<dbReference type="Pfam" id="PF02559">
    <property type="entry name" value="CarD_TRCF_RID"/>
    <property type="match status" value="1"/>
</dbReference>
<evidence type="ECO:0000313" key="2">
    <source>
        <dbReference type="EMBL" id="HIU50928.1"/>
    </source>
</evidence>
<dbReference type="AlphaFoldDB" id="A0A9D1LZR6"/>
<accession>A0A9D1LZR6</accession>
<dbReference type="EMBL" id="DVNG01000118">
    <property type="protein sequence ID" value="HIU50928.1"/>
    <property type="molecule type" value="Genomic_DNA"/>
</dbReference>